<dbReference type="STRING" id="69960.SAMN05421720_1355"/>
<dbReference type="PANTHER" id="PTHR33375">
    <property type="entry name" value="CHROMOSOME-PARTITIONING PROTEIN PARB-RELATED"/>
    <property type="match status" value="1"/>
</dbReference>
<dbReference type="SUPFAM" id="SSF109709">
    <property type="entry name" value="KorB DNA-binding domain-like"/>
    <property type="match status" value="1"/>
</dbReference>
<dbReference type="GO" id="GO:0007059">
    <property type="term" value="P:chromosome segregation"/>
    <property type="evidence" value="ECO:0007669"/>
    <property type="project" value="TreeGrafter"/>
</dbReference>
<dbReference type="SMART" id="SM00470">
    <property type="entry name" value="ParB"/>
    <property type="match status" value="1"/>
</dbReference>
<dbReference type="InterPro" id="IPR050336">
    <property type="entry name" value="Chromosome_partition/occlusion"/>
</dbReference>
<feature type="compositionally biased region" description="Low complexity" evidence="2">
    <location>
        <begin position="669"/>
        <end position="681"/>
    </location>
</feature>
<feature type="region of interest" description="Disordered" evidence="2">
    <location>
        <begin position="654"/>
        <end position="724"/>
    </location>
</feature>
<evidence type="ECO:0000256" key="2">
    <source>
        <dbReference type="SAM" id="MobiDB-lite"/>
    </source>
</evidence>
<dbReference type="FunFam" id="3.90.1530.30:FF:000002">
    <property type="entry name" value="Chromosome partitioning protein ParB"/>
    <property type="match status" value="1"/>
</dbReference>
<dbReference type="Pfam" id="PF02195">
    <property type="entry name" value="ParB_N"/>
    <property type="match status" value="1"/>
</dbReference>
<dbReference type="InterPro" id="IPR036086">
    <property type="entry name" value="ParB/Sulfiredoxin_sf"/>
</dbReference>
<name>A0A1G7IDA2_9PROT</name>
<dbReference type="Gene3D" id="1.10.10.2830">
    <property type="match status" value="1"/>
</dbReference>
<protein>
    <submittedName>
        <fullName evidence="4">Chromosome partitioning protein, ParB family</fullName>
    </submittedName>
</protein>
<gene>
    <name evidence="4" type="ORF">SAMN05421720_1355</name>
</gene>
<feature type="compositionally biased region" description="Basic and acidic residues" evidence="2">
    <location>
        <begin position="703"/>
        <end position="724"/>
    </location>
</feature>
<dbReference type="Proteomes" id="UP000199412">
    <property type="component" value="Unassembled WGS sequence"/>
</dbReference>
<dbReference type="EMBL" id="FNAP01000035">
    <property type="protein sequence ID" value="SDF10486.1"/>
    <property type="molecule type" value="Genomic_DNA"/>
</dbReference>
<dbReference type="InterPro" id="IPR003115">
    <property type="entry name" value="ParB_N"/>
</dbReference>
<dbReference type="GO" id="GO:0005694">
    <property type="term" value="C:chromosome"/>
    <property type="evidence" value="ECO:0007669"/>
    <property type="project" value="TreeGrafter"/>
</dbReference>
<comment type="similarity">
    <text evidence="1">Belongs to the ParB family.</text>
</comment>
<feature type="compositionally biased region" description="Low complexity" evidence="2">
    <location>
        <begin position="407"/>
        <end position="426"/>
    </location>
</feature>
<evidence type="ECO:0000313" key="5">
    <source>
        <dbReference type="Proteomes" id="UP000199412"/>
    </source>
</evidence>
<dbReference type="RefSeq" id="WP_092788178.1">
    <property type="nucleotide sequence ID" value="NZ_FNAP01000035.1"/>
</dbReference>
<keyword evidence="5" id="KW-1185">Reference proteome</keyword>
<dbReference type="Gene3D" id="3.90.1530.30">
    <property type="match status" value="1"/>
</dbReference>
<dbReference type="AlphaFoldDB" id="A0A1G7IDA2"/>
<dbReference type="CDD" id="cd16406">
    <property type="entry name" value="ParB_N_like"/>
    <property type="match status" value="1"/>
</dbReference>
<reference evidence="4 5" key="1">
    <citation type="submission" date="2016-10" db="EMBL/GenBank/DDBJ databases">
        <authorList>
            <person name="de Groot N.N."/>
        </authorList>
    </citation>
    <scope>NUCLEOTIDE SEQUENCE [LARGE SCALE GENOMIC DNA]</scope>
    <source>
        <strain evidence="4 5">ATCC 700224</strain>
    </source>
</reference>
<proteinExistence type="inferred from homology"/>
<feature type="compositionally biased region" description="Acidic residues" evidence="2">
    <location>
        <begin position="682"/>
        <end position="699"/>
    </location>
</feature>
<evidence type="ECO:0000256" key="1">
    <source>
        <dbReference type="ARBA" id="ARBA00006295"/>
    </source>
</evidence>
<feature type="region of interest" description="Disordered" evidence="2">
    <location>
        <begin position="391"/>
        <end position="455"/>
    </location>
</feature>
<dbReference type="SUPFAM" id="SSF110849">
    <property type="entry name" value="ParB/Sulfiredoxin"/>
    <property type="match status" value="1"/>
</dbReference>
<accession>A0A1G7IDA2</accession>
<organism evidence="4 5">
    <name type="scientific">Rhodospira trueperi</name>
    <dbReference type="NCBI Taxonomy" id="69960"/>
    <lineage>
        <taxon>Bacteria</taxon>
        <taxon>Pseudomonadati</taxon>
        <taxon>Pseudomonadota</taxon>
        <taxon>Alphaproteobacteria</taxon>
        <taxon>Rhodospirillales</taxon>
        <taxon>Rhodospirillaceae</taxon>
        <taxon>Rhodospira</taxon>
    </lineage>
</organism>
<evidence type="ECO:0000313" key="4">
    <source>
        <dbReference type="EMBL" id="SDF10486.1"/>
    </source>
</evidence>
<evidence type="ECO:0000259" key="3">
    <source>
        <dbReference type="SMART" id="SM00470"/>
    </source>
</evidence>
<sequence length="724" mass="78415">MTSASRKSASRKVTLNGTRDIPFNALVLSQANVRRVKDSVSIEDLADDIARRGLLQSLTVRPIRQEAGAETGTFEVPVGGRRYRALERLVKQKRMAKTAPVPCIVHDDGLAEEDSLAENVQRVALHPLDQFRAFQAMREAGLTEEDIAARFFITPTVVRQRLRLASVSPRLLDLYAEGTLVLEQLMAFAVTPDHDRQEQVWEALSQGSHRPPHVIRRMLTETAVRAGDRRARFVGIEAYEAAGGLVLRDLFTEDNGGWLQDVGLLERLVAERLSAVAEEVRAEGWRWVEAAVDFPYGHTNGLRRLPRETAPLTEAEQAERDALVGEMDALLAGYPEPTELPEDVDARVGEIEAALKAFETRPATFEPDEVSRAGVFVSIDLDGEARIERGFVRPEDEPPVPAPGPQAAPDGQAPAAPEGTEGAPLPTGAMPEPAAPGHTQTTDPDPDPVDAPLRPLPDRLVTELTAHRTLALRDALAGHPDTAFLAVLHALCLSTFHRHAVASCLEITGRSGPLAAQAPGLKDSVSAQSLDVRQDAWIDRLPADPRDLWGALQVLSSDERMELLAHCASRTVNAVVEPWNRVPGRTDHADALARAVGLDMVAAGWRPTVETYLDRVPKARILAAVREAVGNEAADRLVSLRKGEMATEAEALLAETDWLPEPLRTPEVSGPDAPEAPAAESGEADEDNEATEGDGENGDEGATPEHGEKDPAPEDIDDATRAAE</sequence>
<dbReference type="OrthoDB" id="9813122at2"/>
<dbReference type="FunFam" id="1.10.10.2830:FF:000001">
    <property type="entry name" value="Chromosome partitioning protein ParB"/>
    <property type="match status" value="1"/>
</dbReference>
<feature type="domain" description="ParB-like N-terminal" evidence="3">
    <location>
        <begin position="19"/>
        <end position="120"/>
    </location>
</feature>
<dbReference type="PANTHER" id="PTHR33375:SF7">
    <property type="entry name" value="CHROMOSOME 2-PARTITIONING PROTEIN PARB-RELATED"/>
    <property type="match status" value="1"/>
</dbReference>